<evidence type="ECO:0000313" key="2">
    <source>
        <dbReference type="EMBL" id="AXF84350.1"/>
    </source>
</evidence>
<feature type="transmembrane region" description="Helical" evidence="1">
    <location>
        <begin position="39"/>
        <end position="59"/>
    </location>
</feature>
<dbReference type="InterPro" id="IPR016768">
    <property type="entry name" value="UCP019883"/>
</dbReference>
<feature type="transmembrane region" description="Helical" evidence="1">
    <location>
        <begin position="71"/>
        <end position="94"/>
    </location>
</feature>
<dbReference type="Proteomes" id="UP000252182">
    <property type="component" value="Chromosome"/>
</dbReference>
<protein>
    <recommendedName>
        <fullName evidence="4">DUF2818 family protein</fullName>
    </recommendedName>
</protein>
<evidence type="ECO:0008006" key="4">
    <source>
        <dbReference type="Google" id="ProtNLM"/>
    </source>
</evidence>
<gene>
    <name evidence="2" type="ORF">DTO96_100052</name>
</gene>
<evidence type="ECO:0000313" key="3">
    <source>
        <dbReference type="Proteomes" id="UP000252182"/>
    </source>
</evidence>
<evidence type="ECO:0000256" key="1">
    <source>
        <dbReference type="SAM" id="Phobius"/>
    </source>
</evidence>
<feature type="transmembrane region" description="Helical" evidence="1">
    <location>
        <begin position="6"/>
        <end position="27"/>
    </location>
</feature>
<keyword evidence="3" id="KW-1185">Reference proteome</keyword>
<dbReference type="Pfam" id="PF10993">
    <property type="entry name" value="DUF2818"/>
    <property type="match status" value="1"/>
</dbReference>
<dbReference type="EMBL" id="CP031124">
    <property type="protein sequence ID" value="AXF84350.1"/>
    <property type="molecule type" value="Genomic_DNA"/>
</dbReference>
<dbReference type="KEGG" id="hyf:DTO96_100052"/>
<sequence length="97" mass="10866">MMVSLWLLLGAGVLLASLSFVGERMFLGLPVLKSPKTPLLRMCEFLLAYALFLSFGRVFEASLSQVSEQGWAFYAVTALLFVVAAAPAFIWRYLWKK</sequence>
<accession>A0A345D7L2</accession>
<proteinExistence type="predicted"/>
<organism evidence="2 3">
    <name type="scientific">Ephemeroptericola cinctiostellae</name>
    <dbReference type="NCBI Taxonomy" id="2268024"/>
    <lineage>
        <taxon>Bacteria</taxon>
        <taxon>Pseudomonadati</taxon>
        <taxon>Pseudomonadota</taxon>
        <taxon>Betaproteobacteria</taxon>
        <taxon>Burkholderiales</taxon>
        <taxon>Burkholderiaceae</taxon>
        <taxon>Ephemeroptericola</taxon>
    </lineage>
</organism>
<keyword evidence="1" id="KW-0472">Membrane</keyword>
<keyword evidence="1" id="KW-1133">Transmembrane helix</keyword>
<dbReference type="RefSeq" id="WP_114561665.1">
    <property type="nucleotide sequence ID" value="NZ_CP031124.1"/>
</dbReference>
<name>A0A345D7L2_9BURK</name>
<keyword evidence="1" id="KW-0812">Transmembrane</keyword>
<reference evidence="3" key="1">
    <citation type="submission" date="2018-07" db="EMBL/GenBank/DDBJ databases">
        <authorList>
            <person name="Kim H."/>
        </authorList>
    </citation>
    <scope>NUCLEOTIDE SEQUENCE [LARGE SCALE GENOMIC DNA]</scope>
    <source>
        <strain evidence="3">F02</strain>
    </source>
</reference>
<dbReference type="AlphaFoldDB" id="A0A345D7L2"/>